<proteinExistence type="predicted"/>
<protein>
    <submittedName>
        <fullName evidence="1">Uncharacterized protein</fullName>
    </submittedName>
</protein>
<sequence length="68" mass="7395">MLTTINSNSIVAFELVPVNSSSRRNLLTHMTNHISKNGGEIGPDKIGPYNIGPSNRTYKIGPYKIGPL</sequence>
<accession>A0ABR0BA01</accession>
<organism evidence="1 2">
    <name type="scientific">Daphnia magna</name>
    <dbReference type="NCBI Taxonomy" id="35525"/>
    <lineage>
        <taxon>Eukaryota</taxon>
        <taxon>Metazoa</taxon>
        <taxon>Ecdysozoa</taxon>
        <taxon>Arthropoda</taxon>
        <taxon>Crustacea</taxon>
        <taxon>Branchiopoda</taxon>
        <taxon>Diplostraca</taxon>
        <taxon>Cladocera</taxon>
        <taxon>Anomopoda</taxon>
        <taxon>Daphniidae</taxon>
        <taxon>Daphnia</taxon>
    </lineage>
</organism>
<comment type="caution">
    <text evidence="1">The sequence shown here is derived from an EMBL/GenBank/DDBJ whole genome shotgun (WGS) entry which is preliminary data.</text>
</comment>
<gene>
    <name evidence="1" type="ORF">OUZ56_033021</name>
</gene>
<dbReference type="EMBL" id="JAOYFB010000043">
    <property type="protein sequence ID" value="KAK4045414.1"/>
    <property type="molecule type" value="Genomic_DNA"/>
</dbReference>
<dbReference type="Proteomes" id="UP001234178">
    <property type="component" value="Unassembled WGS sequence"/>
</dbReference>
<evidence type="ECO:0000313" key="2">
    <source>
        <dbReference type="Proteomes" id="UP001234178"/>
    </source>
</evidence>
<reference evidence="1 2" key="1">
    <citation type="journal article" date="2023" name="Nucleic Acids Res.">
        <title>The hologenome of Daphnia magna reveals possible DNA methylation and microbiome-mediated evolution of the host genome.</title>
        <authorList>
            <person name="Chaturvedi A."/>
            <person name="Li X."/>
            <person name="Dhandapani V."/>
            <person name="Marshall H."/>
            <person name="Kissane S."/>
            <person name="Cuenca-Cambronero M."/>
            <person name="Asole G."/>
            <person name="Calvet F."/>
            <person name="Ruiz-Romero M."/>
            <person name="Marangio P."/>
            <person name="Guigo R."/>
            <person name="Rago D."/>
            <person name="Mirbahai L."/>
            <person name="Eastwood N."/>
            <person name="Colbourne J.K."/>
            <person name="Zhou J."/>
            <person name="Mallon E."/>
            <person name="Orsini L."/>
        </authorList>
    </citation>
    <scope>NUCLEOTIDE SEQUENCE [LARGE SCALE GENOMIC DNA]</scope>
    <source>
        <strain evidence="1">LRV0_1</strain>
    </source>
</reference>
<name>A0ABR0BA01_9CRUS</name>
<evidence type="ECO:0000313" key="1">
    <source>
        <dbReference type="EMBL" id="KAK4045414.1"/>
    </source>
</evidence>
<keyword evidence="2" id="KW-1185">Reference proteome</keyword>